<keyword evidence="2 4" id="KW-0862">Zinc</keyword>
<dbReference type="CDD" id="cd09328">
    <property type="entry name" value="LIM2_abLIM"/>
    <property type="match status" value="1"/>
</dbReference>
<protein>
    <submittedName>
        <fullName evidence="8">Uncharacterized protein</fullName>
    </submittedName>
</protein>
<gene>
    <name evidence="8" type="ORF">DSTB1V02_LOCUS867</name>
</gene>
<sequence length="796" mass="88534">MAKGKGKAACGLCGKKCSGEVLKVQDNYFHVTCFKCAACNTSLERGGFFFKENNYYCTRDYQKYYGTKCGGCGEYVEGEVVTALGNTYHRKCFRCGRCKEPFPSGDRVTFTGKDCLCQRCLHIPIVDSHSPPTSPSSLPKCGGCGEELKEGQSLIALDNQWHVWCFRCAACSVMLSEGYKGKDAKPYCEKDYQKLFGVKCAYCGRFINGKVLQAGEIHHFHPTCARCSKCGDPFGDGEEMYVQGAAIWHPRCGPGPDDRPDSSLLADGHLDGDISARELEGLSSISDTQYSGRMYSPGLILRDYRSPYGEDITRIYTYSYLTAEPSLGYLRRPIHPYDKAPKSPQFHRPDSSERSSSRVRGKQSSKSAMKALVDRMVSETPRPRSPHMNNEEPIELAHFPSARPPTPGETPKIERDDFPAPPFPYTDPERRRHWSGSTKDAEPSDEEDQVDTGSTKENVDPKIMKEEAELSKIAGGIGKVFLSQVREREKLRQWKLRHIDPRNASRTPSAKAEPHYGLRYQSPVNASPSRYSGHPRPWEEEEFDRSSSYRSSMGRSVGTIPSYNVVSSLRQVPKPGYGLKAATLPAAGRNGGPAGMLVSPYYPSSMLRHKHPQTIRGGFPLASALRPAPRPGYGQGRAPYGYVQPPPRPALSTSALLGDYSIGLGDTTHSTDLSVSGKSDMSAPSLMDGDGRISARELRVSETFTSGLRSHPIASAPHLRQSLPNMGAPSEEPPKIYPLHLLLTTNYRLPGDVDRCNLERHLSDVDFEAIFHMSRTDFYRLPQWRRNDMKKRAKLY</sequence>
<dbReference type="CDD" id="cd09330">
    <property type="entry name" value="LIM4_abLIM"/>
    <property type="match status" value="1"/>
</dbReference>
<dbReference type="GO" id="GO:0030032">
    <property type="term" value="P:lamellipodium assembly"/>
    <property type="evidence" value="ECO:0007669"/>
    <property type="project" value="TreeGrafter"/>
</dbReference>
<evidence type="ECO:0000256" key="5">
    <source>
        <dbReference type="SAM" id="MobiDB-lite"/>
    </source>
</evidence>
<dbReference type="GO" id="GO:0046872">
    <property type="term" value="F:metal ion binding"/>
    <property type="evidence" value="ECO:0007669"/>
    <property type="project" value="UniProtKB-KW"/>
</dbReference>
<dbReference type="SMART" id="SM00153">
    <property type="entry name" value="VHP"/>
    <property type="match status" value="1"/>
</dbReference>
<dbReference type="SUPFAM" id="SSF47050">
    <property type="entry name" value="VHP, Villin headpiece domain"/>
    <property type="match status" value="1"/>
</dbReference>
<dbReference type="EMBL" id="CAJPEV010000069">
    <property type="protein sequence ID" value="CAG0880026.1"/>
    <property type="molecule type" value="Genomic_DNA"/>
</dbReference>
<evidence type="ECO:0000256" key="3">
    <source>
        <dbReference type="ARBA" id="ARBA00023038"/>
    </source>
</evidence>
<dbReference type="InterPro" id="IPR051618">
    <property type="entry name" value="Actin-binding_LIM"/>
</dbReference>
<feature type="region of interest" description="Disordered" evidence="5">
    <location>
        <begin position="334"/>
        <end position="370"/>
    </location>
</feature>
<dbReference type="SUPFAM" id="SSF57716">
    <property type="entry name" value="Glucocorticoid receptor-like (DNA-binding domain)"/>
    <property type="match status" value="5"/>
</dbReference>
<dbReference type="CDD" id="cd09327">
    <property type="entry name" value="LIM1_abLIM"/>
    <property type="match status" value="1"/>
</dbReference>
<feature type="region of interest" description="Disordered" evidence="5">
    <location>
        <begin position="500"/>
        <end position="554"/>
    </location>
</feature>
<evidence type="ECO:0000313" key="8">
    <source>
        <dbReference type="EMBL" id="CAD7240862.1"/>
    </source>
</evidence>
<dbReference type="InterPro" id="IPR036886">
    <property type="entry name" value="Villin_headpiece_dom_sf"/>
</dbReference>
<feature type="compositionally biased region" description="Basic and acidic residues" evidence="5">
    <location>
        <begin position="335"/>
        <end position="356"/>
    </location>
</feature>
<dbReference type="OrthoDB" id="1746725at2759"/>
<dbReference type="GO" id="GO:0051015">
    <property type="term" value="F:actin filament binding"/>
    <property type="evidence" value="ECO:0007669"/>
    <property type="project" value="TreeGrafter"/>
</dbReference>
<dbReference type="AlphaFoldDB" id="A0A7R9A2R2"/>
<keyword evidence="9" id="KW-1185">Reference proteome</keyword>
<dbReference type="Proteomes" id="UP000677054">
    <property type="component" value="Unassembled WGS sequence"/>
</dbReference>
<dbReference type="EMBL" id="LR899586">
    <property type="protein sequence ID" value="CAD7240862.1"/>
    <property type="molecule type" value="Genomic_DNA"/>
</dbReference>
<feature type="domain" description="LIM zinc-binding" evidence="6">
    <location>
        <begin position="139"/>
        <end position="198"/>
    </location>
</feature>
<evidence type="ECO:0000256" key="2">
    <source>
        <dbReference type="ARBA" id="ARBA00022833"/>
    </source>
</evidence>
<dbReference type="GO" id="GO:0007010">
    <property type="term" value="P:cytoskeleton organization"/>
    <property type="evidence" value="ECO:0007669"/>
    <property type="project" value="InterPro"/>
</dbReference>
<dbReference type="Pfam" id="PF00412">
    <property type="entry name" value="LIM"/>
    <property type="match status" value="4"/>
</dbReference>
<dbReference type="InterPro" id="IPR001781">
    <property type="entry name" value="Znf_LIM"/>
</dbReference>
<dbReference type="SMART" id="SM00132">
    <property type="entry name" value="LIM"/>
    <property type="match status" value="4"/>
</dbReference>
<keyword evidence="1 4" id="KW-0479">Metal-binding</keyword>
<feature type="region of interest" description="Disordered" evidence="5">
    <location>
        <begin position="397"/>
        <end position="463"/>
    </location>
</feature>
<evidence type="ECO:0000259" key="6">
    <source>
        <dbReference type="PROSITE" id="PS50023"/>
    </source>
</evidence>
<dbReference type="InterPro" id="IPR003128">
    <property type="entry name" value="Villin_headpiece"/>
</dbReference>
<dbReference type="Gene3D" id="1.10.950.10">
    <property type="entry name" value="Villin headpiece domain"/>
    <property type="match status" value="1"/>
</dbReference>
<organism evidence="8">
    <name type="scientific">Darwinula stevensoni</name>
    <dbReference type="NCBI Taxonomy" id="69355"/>
    <lineage>
        <taxon>Eukaryota</taxon>
        <taxon>Metazoa</taxon>
        <taxon>Ecdysozoa</taxon>
        <taxon>Arthropoda</taxon>
        <taxon>Crustacea</taxon>
        <taxon>Oligostraca</taxon>
        <taxon>Ostracoda</taxon>
        <taxon>Podocopa</taxon>
        <taxon>Podocopida</taxon>
        <taxon>Darwinulocopina</taxon>
        <taxon>Darwinuloidea</taxon>
        <taxon>Darwinulidae</taxon>
        <taxon>Darwinula</taxon>
    </lineage>
</organism>
<dbReference type="PANTHER" id="PTHR24213:SF9">
    <property type="entry name" value="UNCOORDINATED 115A, ISOFORM B-RELATED"/>
    <property type="match status" value="1"/>
</dbReference>
<keyword evidence="3 4" id="KW-0440">LIM domain</keyword>
<dbReference type="PROSITE" id="PS51089">
    <property type="entry name" value="HP"/>
    <property type="match status" value="1"/>
</dbReference>
<accession>A0A7R9A2R2</accession>
<dbReference type="FunFam" id="2.10.110.10:FF:000055">
    <property type="entry name" value="Actin binding LIM protein 1"/>
    <property type="match status" value="1"/>
</dbReference>
<dbReference type="FunFam" id="2.10.110.10:FF:000003">
    <property type="entry name" value="actin-binding LIM protein 1 isoform X1"/>
    <property type="match status" value="1"/>
</dbReference>
<dbReference type="PROSITE" id="PS00478">
    <property type="entry name" value="LIM_DOMAIN_1"/>
    <property type="match status" value="4"/>
</dbReference>
<feature type="domain" description="LIM zinc-binding" evidence="6">
    <location>
        <begin position="8"/>
        <end position="67"/>
    </location>
</feature>
<dbReference type="PROSITE" id="PS50023">
    <property type="entry name" value="LIM_DOMAIN_2"/>
    <property type="match status" value="3"/>
</dbReference>
<dbReference type="CDD" id="cd09329">
    <property type="entry name" value="LIM3_abLIM"/>
    <property type="match status" value="1"/>
</dbReference>
<dbReference type="Gene3D" id="2.10.110.10">
    <property type="entry name" value="Cysteine Rich Protein"/>
    <property type="match status" value="4"/>
</dbReference>
<reference evidence="8" key="1">
    <citation type="submission" date="2020-11" db="EMBL/GenBank/DDBJ databases">
        <authorList>
            <person name="Tran Van P."/>
        </authorList>
    </citation>
    <scope>NUCLEOTIDE SEQUENCE</scope>
</reference>
<proteinExistence type="predicted"/>
<dbReference type="PANTHER" id="PTHR24213">
    <property type="entry name" value="ACTIN-BINDING LIM PROTEIN"/>
    <property type="match status" value="1"/>
</dbReference>
<evidence type="ECO:0000313" key="9">
    <source>
        <dbReference type="Proteomes" id="UP000677054"/>
    </source>
</evidence>
<name>A0A7R9A2R2_9CRUS</name>
<dbReference type="GO" id="GO:0015629">
    <property type="term" value="C:actin cytoskeleton"/>
    <property type="evidence" value="ECO:0007669"/>
    <property type="project" value="TreeGrafter"/>
</dbReference>
<evidence type="ECO:0000256" key="4">
    <source>
        <dbReference type="PROSITE-ProRule" id="PRU00125"/>
    </source>
</evidence>
<feature type="domain" description="LIM zinc-binding" evidence="6">
    <location>
        <begin position="68"/>
        <end position="127"/>
    </location>
</feature>
<feature type="domain" description="HP" evidence="7">
    <location>
        <begin position="731"/>
        <end position="796"/>
    </location>
</feature>
<evidence type="ECO:0000256" key="1">
    <source>
        <dbReference type="ARBA" id="ARBA00022723"/>
    </source>
</evidence>
<dbReference type="FunFam" id="2.10.110.10:FF:000075">
    <property type="entry name" value="Actin-binding lim protein 1"/>
    <property type="match status" value="1"/>
</dbReference>
<dbReference type="Pfam" id="PF02209">
    <property type="entry name" value="VHP"/>
    <property type="match status" value="1"/>
</dbReference>
<evidence type="ECO:0000259" key="7">
    <source>
        <dbReference type="PROSITE" id="PS51089"/>
    </source>
</evidence>